<dbReference type="RefSeq" id="XP_024694718.1">
    <property type="nucleotide sequence ID" value="XM_024838793.1"/>
</dbReference>
<keyword evidence="4 5" id="KW-0472">Membrane</keyword>
<dbReference type="Proteomes" id="UP000234254">
    <property type="component" value="Unassembled WGS sequence"/>
</dbReference>
<feature type="domain" description="MARVEL" evidence="6">
    <location>
        <begin position="9"/>
        <end position="126"/>
    </location>
</feature>
<comment type="caution">
    <text evidence="7">The sequence shown here is derived from an EMBL/GenBank/DDBJ whole genome shotgun (WGS) entry which is preliminary data.</text>
</comment>
<accession>A0A2I1D8C4</accession>
<evidence type="ECO:0000256" key="4">
    <source>
        <dbReference type="ARBA" id="ARBA00023136"/>
    </source>
</evidence>
<gene>
    <name evidence="7" type="ORF">P168DRAFT_303782</name>
</gene>
<keyword evidence="8" id="KW-1185">Reference proteome</keyword>
<comment type="subcellular location">
    <subcellularLocation>
        <location evidence="1">Membrane</location>
        <topology evidence="1">Multi-pass membrane protein</topology>
    </subcellularLocation>
</comment>
<feature type="transmembrane region" description="Helical" evidence="5">
    <location>
        <begin position="12"/>
        <end position="34"/>
    </location>
</feature>
<evidence type="ECO:0000313" key="8">
    <source>
        <dbReference type="Proteomes" id="UP000234254"/>
    </source>
</evidence>
<dbReference type="GeneID" id="36546317"/>
<sequence>MARTGWVTPIRLCQVLLGIAIFALIIYTLAVYKFDSVTKFMLFLGIWTGFIAPSYLGLAPVHFPRLAHYLVIPVVEISTFIMLLVGLILKGVDLPPASECKFAACEATQAVVVITAVECVLFLATSVQSIIDARQLHDKTVAKEQIVQTAAAREGAPETTQATETV</sequence>
<evidence type="ECO:0000256" key="3">
    <source>
        <dbReference type="ARBA" id="ARBA00022989"/>
    </source>
</evidence>
<keyword evidence="3 5" id="KW-1133">Transmembrane helix</keyword>
<feature type="transmembrane region" description="Helical" evidence="5">
    <location>
        <begin position="70"/>
        <end position="89"/>
    </location>
</feature>
<proteinExistence type="predicted"/>
<dbReference type="EMBL" id="MSFM01000004">
    <property type="protein sequence ID" value="PKY06124.1"/>
    <property type="molecule type" value="Genomic_DNA"/>
</dbReference>
<dbReference type="Pfam" id="PF01284">
    <property type="entry name" value="MARVEL"/>
    <property type="match status" value="1"/>
</dbReference>
<keyword evidence="2 5" id="KW-0812">Transmembrane</keyword>
<feature type="transmembrane region" description="Helical" evidence="5">
    <location>
        <begin position="40"/>
        <end position="58"/>
    </location>
</feature>
<protein>
    <recommendedName>
        <fullName evidence="6">MARVEL domain-containing protein</fullName>
    </recommendedName>
</protein>
<dbReference type="VEuPathDB" id="FungiDB:P168DRAFT_303782"/>
<dbReference type="InterPro" id="IPR008253">
    <property type="entry name" value="Marvel"/>
</dbReference>
<dbReference type="OrthoDB" id="2117453at2759"/>
<dbReference type="GO" id="GO:0016020">
    <property type="term" value="C:membrane"/>
    <property type="evidence" value="ECO:0007669"/>
    <property type="project" value="UniProtKB-SubCell"/>
</dbReference>
<reference evidence="7" key="1">
    <citation type="submission" date="2016-12" db="EMBL/GenBank/DDBJ databases">
        <title>The genomes of Aspergillus section Nigri reveals drivers in fungal speciation.</title>
        <authorList>
            <consortium name="DOE Joint Genome Institute"/>
            <person name="Vesth T.C."/>
            <person name="Nybo J."/>
            <person name="Theobald S."/>
            <person name="Brandl J."/>
            <person name="Frisvad J.C."/>
            <person name="Nielsen K.F."/>
            <person name="Lyhne E.K."/>
            <person name="Kogle M.E."/>
            <person name="Kuo A."/>
            <person name="Riley R."/>
            <person name="Clum A."/>
            <person name="Nolan M."/>
            <person name="Lipzen A."/>
            <person name="Salamov A."/>
            <person name="Henrissat B."/>
            <person name="Wiebenga A."/>
            <person name="De vries R.P."/>
            <person name="Grigoriev I.V."/>
            <person name="Mortensen U.H."/>
            <person name="Andersen M.R."/>
            <person name="Baker S.E."/>
        </authorList>
    </citation>
    <scope>NUCLEOTIDE SEQUENCE</scope>
    <source>
        <strain evidence="7">IBT 28561</strain>
    </source>
</reference>
<evidence type="ECO:0000256" key="1">
    <source>
        <dbReference type="ARBA" id="ARBA00004141"/>
    </source>
</evidence>
<dbReference type="PANTHER" id="PTHR37451">
    <property type="entry name" value="MARVEL DOMAIN"/>
    <property type="match status" value="1"/>
</dbReference>
<organism evidence="7 8">
    <name type="scientific">Aspergillus campestris (strain IBT 28561)</name>
    <dbReference type="NCBI Taxonomy" id="1392248"/>
    <lineage>
        <taxon>Eukaryota</taxon>
        <taxon>Fungi</taxon>
        <taxon>Dikarya</taxon>
        <taxon>Ascomycota</taxon>
        <taxon>Pezizomycotina</taxon>
        <taxon>Eurotiomycetes</taxon>
        <taxon>Eurotiomycetidae</taxon>
        <taxon>Eurotiales</taxon>
        <taxon>Aspergillaceae</taxon>
        <taxon>Aspergillus</taxon>
        <taxon>Aspergillus subgen. Circumdati</taxon>
    </lineage>
</organism>
<evidence type="ECO:0000256" key="5">
    <source>
        <dbReference type="SAM" id="Phobius"/>
    </source>
</evidence>
<evidence type="ECO:0000313" key="7">
    <source>
        <dbReference type="EMBL" id="PKY06124.1"/>
    </source>
</evidence>
<evidence type="ECO:0000259" key="6">
    <source>
        <dbReference type="Pfam" id="PF01284"/>
    </source>
</evidence>
<name>A0A2I1D8C4_ASPC2</name>
<dbReference type="PANTHER" id="PTHR37451:SF1">
    <property type="entry name" value="MARVEL DOMAIN-CONTAINING PROTEIN"/>
    <property type="match status" value="1"/>
</dbReference>
<evidence type="ECO:0000256" key="2">
    <source>
        <dbReference type="ARBA" id="ARBA00022692"/>
    </source>
</evidence>
<feature type="transmembrane region" description="Helical" evidence="5">
    <location>
        <begin position="109"/>
        <end position="131"/>
    </location>
</feature>
<dbReference type="AlphaFoldDB" id="A0A2I1D8C4"/>